<feature type="compositionally biased region" description="Basic and acidic residues" evidence="1">
    <location>
        <begin position="41"/>
        <end position="51"/>
    </location>
</feature>
<proteinExistence type="predicted"/>
<accession>A0A238H989</accession>
<gene>
    <name evidence="2" type="ORF">BSIN_0659</name>
</gene>
<dbReference type="Proteomes" id="UP000198460">
    <property type="component" value="Unassembled WGS sequence"/>
</dbReference>
<organism evidence="2 3">
    <name type="scientific">Burkholderia singularis</name>
    <dbReference type="NCBI Taxonomy" id="1503053"/>
    <lineage>
        <taxon>Bacteria</taxon>
        <taxon>Pseudomonadati</taxon>
        <taxon>Pseudomonadota</taxon>
        <taxon>Betaproteobacteria</taxon>
        <taxon>Burkholderiales</taxon>
        <taxon>Burkholderiaceae</taxon>
        <taxon>Burkholderia</taxon>
        <taxon>pseudomallei group</taxon>
    </lineage>
</organism>
<feature type="compositionally biased region" description="Basic and acidic residues" evidence="1">
    <location>
        <begin position="1"/>
        <end position="25"/>
    </location>
</feature>
<evidence type="ECO:0000313" key="2">
    <source>
        <dbReference type="EMBL" id="SMG01760.1"/>
    </source>
</evidence>
<sequence length="58" mass="6290">MQRRCAERERREAVADAEQAGRRDPIIGPASSAGSDVVDPGIDRDERDKRVVPGTAVT</sequence>
<feature type="region of interest" description="Disordered" evidence="1">
    <location>
        <begin position="1"/>
        <end position="58"/>
    </location>
</feature>
<dbReference type="AlphaFoldDB" id="A0A238H989"/>
<protein>
    <submittedName>
        <fullName evidence="2">Uncharacterized protein</fullName>
    </submittedName>
</protein>
<evidence type="ECO:0000256" key="1">
    <source>
        <dbReference type="SAM" id="MobiDB-lite"/>
    </source>
</evidence>
<evidence type="ECO:0000313" key="3">
    <source>
        <dbReference type="Proteomes" id="UP000198460"/>
    </source>
</evidence>
<name>A0A238H989_9BURK</name>
<dbReference type="EMBL" id="FXAN01000083">
    <property type="protein sequence ID" value="SMG01760.1"/>
    <property type="molecule type" value="Genomic_DNA"/>
</dbReference>
<reference evidence="2 3" key="1">
    <citation type="submission" date="2017-04" db="EMBL/GenBank/DDBJ databases">
        <authorList>
            <person name="Afonso C.L."/>
            <person name="Miller P.J."/>
            <person name="Scott M.A."/>
            <person name="Spackman E."/>
            <person name="Goraichik I."/>
            <person name="Dimitrov K.M."/>
            <person name="Suarez D.L."/>
            <person name="Swayne D.E."/>
        </authorList>
    </citation>
    <scope>NUCLEOTIDE SEQUENCE [LARGE SCALE GENOMIC DNA]</scope>
    <source>
        <strain evidence="2">LMG 28154</strain>
    </source>
</reference>